<evidence type="ECO:0000313" key="4">
    <source>
        <dbReference type="Proteomes" id="UP000647017"/>
    </source>
</evidence>
<keyword evidence="4" id="KW-1185">Reference proteome</keyword>
<accession>A0ABQ4HYT0</accession>
<evidence type="ECO:0000256" key="2">
    <source>
        <dbReference type="SAM" id="MobiDB-lite"/>
    </source>
</evidence>
<protein>
    <submittedName>
        <fullName evidence="3">Uncharacterized protein</fullName>
    </submittedName>
</protein>
<sequence>MTFLDAMHADDYAQAEGRAATAEDELSEALDELREARTDRDRYAAILHATAEALHHPKAVINGLPAAAAETHDAAHNLAAQLDKATAHAEHLRDQIADLTDQRTLLRRQIDGLTADNTSLRKANTAYANENARLRQQATPLDTTTRDRIAADALNWAANHIDPSDRLEPLDEQHAITLATWRGTATNLRFWADQVLRGYIEPRPAGSPPHVTAVASVPPSRAQETDQQLRNRMEQAIRARLGKAWPATGRAVAAFGDEVFLDQIAAVAAVAAVEALGEQAEG</sequence>
<dbReference type="Gene3D" id="6.10.250.3110">
    <property type="match status" value="1"/>
</dbReference>
<evidence type="ECO:0000313" key="3">
    <source>
        <dbReference type="EMBL" id="GIJ10751.1"/>
    </source>
</evidence>
<keyword evidence="1" id="KW-0175">Coiled coil</keyword>
<comment type="caution">
    <text evidence="3">The sequence shown here is derived from an EMBL/GenBank/DDBJ whole genome shotgun (WGS) entry which is preliminary data.</text>
</comment>
<feature type="coiled-coil region" evidence="1">
    <location>
        <begin position="12"/>
        <end position="39"/>
    </location>
</feature>
<evidence type="ECO:0000256" key="1">
    <source>
        <dbReference type="SAM" id="Coils"/>
    </source>
</evidence>
<proteinExistence type="predicted"/>
<dbReference type="EMBL" id="BOOZ01000024">
    <property type="protein sequence ID" value="GIJ10751.1"/>
    <property type="molecule type" value="Genomic_DNA"/>
</dbReference>
<name>A0ABQ4HYT0_9ACTN</name>
<gene>
    <name evidence="3" type="ORF">Van01_39650</name>
</gene>
<dbReference type="Proteomes" id="UP000647017">
    <property type="component" value="Unassembled WGS sequence"/>
</dbReference>
<reference evidence="3 4" key="1">
    <citation type="submission" date="2021-01" db="EMBL/GenBank/DDBJ databases">
        <title>Whole genome shotgun sequence of Verrucosispora andamanensis NBRC 109075.</title>
        <authorList>
            <person name="Komaki H."/>
            <person name="Tamura T."/>
        </authorList>
    </citation>
    <scope>NUCLEOTIDE SEQUENCE [LARGE SCALE GENOMIC DNA]</scope>
    <source>
        <strain evidence="3 4">NBRC 109075</strain>
    </source>
</reference>
<dbReference type="RefSeq" id="WP_204009448.1">
    <property type="nucleotide sequence ID" value="NZ_BOOZ01000024.1"/>
</dbReference>
<organism evidence="3 4">
    <name type="scientific">Micromonospora andamanensis</name>
    <dbReference type="NCBI Taxonomy" id="1287068"/>
    <lineage>
        <taxon>Bacteria</taxon>
        <taxon>Bacillati</taxon>
        <taxon>Actinomycetota</taxon>
        <taxon>Actinomycetes</taxon>
        <taxon>Micromonosporales</taxon>
        <taxon>Micromonosporaceae</taxon>
        <taxon>Micromonospora</taxon>
    </lineage>
</organism>
<feature type="coiled-coil region" evidence="1">
    <location>
        <begin position="75"/>
        <end position="137"/>
    </location>
</feature>
<feature type="region of interest" description="Disordered" evidence="2">
    <location>
        <begin position="206"/>
        <end position="226"/>
    </location>
</feature>